<dbReference type="OrthoDB" id="3373978at2"/>
<dbReference type="RefSeq" id="WP_035613929.1">
    <property type="nucleotide sequence ID" value="NZ_ARYK01000001.1"/>
</dbReference>
<dbReference type="eggNOG" id="COG0189">
    <property type="taxonomic scope" value="Bacteria"/>
</dbReference>
<dbReference type="InterPro" id="IPR053191">
    <property type="entry name" value="DcsG_Biosynth_Enzyme"/>
</dbReference>
<keyword evidence="2" id="KW-1185">Reference proteome</keyword>
<dbReference type="Proteomes" id="UP000025171">
    <property type="component" value="Unassembled WGS sequence"/>
</dbReference>
<dbReference type="PANTHER" id="PTHR39217:SF1">
    <property type="entry name" value="GLUTATHIONE SYNTHETASE"/>
    <property type="match status" value="1"/>
</dbReference>
<reference evidence="1 2" key="1">
    <citation type="journal article" date="2014" name="Antonie Van Leeuwenhoek">
        <title>Hyphomonas beringensis sp. nov. and Hyphomonas chukchiensis sp. nov., isolated from surface seawater of the Bering Sea and Chukchi Sea.</title>
        <authorList>
            <person name="Li C."/>
            <person name="Lai Q."/>
            <person name="Li G."/>
            <person name="Dong C."/>
            <person name="Wang J."/>
            <person name="Liao Y."/>
            <person name="Shao Z."/>
        </authorList>
    </citation>
    <scope>NUCLEOTIDE SEQUENCE [LARGE SCALE GENOMIC DNA]</scope>
    <source>
        <strain evidence="1 2">MHS-2</strain>
    </source>
</reference>
<evidence type="ECO:0000313" key="1">
    <source>
        <dbReference type="EMBL" id="KCZ94620.1"/>
    </source>
</evidence>
<sequence length="289" mass="32147">MKIAYLACSDTLPGSPTRRTDAFEHDHMMTALVPAFARLGMTVTDVSWDDPGARWEDYAAAIIGTTWDYWDRSAEFLDTLERIEGLTRLLNSPSLVRWNSRKTYLRELEARGVRLIPTLWVDRMSPDVAAGAFDTFGSDDLVFKRQIGAGAKDQHRLARGAPVPDMPHPMMVQPFLSTIQDEGELSFIFVDGVFSHALVKRAASGDYRIQSAYGGIETAITPTEADLGAARDVLGKLESPPLYARVDMLRGNDGALLLMELELIEPYLYPVEGPELGDRLAEAMARRLR</sequence>
<evidence type="ECO:0008006" key="3">
    <source>
        <dbReference type="Google" id="ProtNLM"/>
    </source>
</evidence>
<dbReference type="AlphaFoldDB" id="A0A059FVA0"/>
<accession>A0A059FVA0</accession>
<gene>
    <name evidence="1" type="ORF">HJO_04560</name>
</gene>
<name>A0A059FVA0_9PROT</name>
<dbReference type="EMBL" id="ARYK01000001">
    <property type="protein sequence ID" value="KCZ94620.1"/>
    <property type="molecule type" value="Genomic_DNA"/>
</dbReference>
<protein>
    <recommendedName>
        <fullName evidence="3">Prokaryotic glutathione synthetase ATP-binding domain-containing protein</fullName>
    </recommendedName>
</protein>
<dbReference type="PANTHER" id="PTHR39217">
    <property type="match status" value="1"/>
</dbReference>
<comment type="caution">
    <text evidence="1">The sequence shown here is derived from an EMBL/GenBank/DDBJ whole genome shotgun (WGS) entry which is preliminary data.</text>
</comment>
<proteinExistence type="predicted"/>
<dbReference type="SUPFAM" id="SSF56059">
    <property type="entry name" value="Glutathione synthetase ATP-binding domain-like"/>
    <property type="match status" value="1"/>
</dbReference>
<dbReference type="STRING" id="1280950.HJO_04560"/>
<evidence type="ECO:0000313" key="2">
    <source>
        <dbReference type="Proteomes" id="UP000025171"/>
    </source>
</evidence>
<dbReference type="PATRIC" id="fig|1280950.3.peg.927"/>
<organism evidence="1 2">
    <name type="scientific">Hyphomonas johnsonii MHS-2</name>
    <dbReference type="NCBI Taxonomy" id="1280950"/>
    <lineage>
        <taxon>Bacteria</taxon>
        <taxon>Pseudomonadati</taxon>
        <taxon>Pseudomonadota</taxon>
        <taxon>Alphaproteobacteria</taxon>
        <taxon>Hyphomonadales</taxon>
        <taxon>Hyphomonadaceae</taxon>
        <taxon>Hyphomonas</taxon>
    </lineage>
</organism>